<comment type="caution">
    <text evidence="2">The sequence shown here is derived from an EMBL/GenBank/DDBJ whole genome shotgun (WGS) entry which is preliminary data.</text>
</comment>
<dbReference type="EMBL" id="LLXX01000046">
    <property type="protein sequence ID" value="KRR10937.1"/>
    <property type="molecule type" value="Genomic_DNA"/>
</dbReference>
<dbReference type="OrthoDB" id="9807335at2"/>
<dbReference type="NCBIfam" id="NF010448">
    <property type="entry name" value="PRK13874.1"/>
    <property type="match status" value="1"/>
</dbReference>
<gene>
    <name evidence="2" type="ORF">CP49_25675</name>
</gene>
<evidence type="ECO:0000313" key="2">
    <source>
        <dbReference type="EMBL" id="KRR10937.1"/>
    </source>
</evidence>
<feature type="coiled-coil region" evidence="1">
    <location>
        <begin position="51"/>
        <end position="85"/>
    </location>
</feature>
<dbReference type="NCBIfam" id="TIGR02780">
    <property type="entry name" value="TrbJ_Ti"/>
    <property type="match status" value="1"/>
</dbReference>
<keyword evidence="1" id="KW-0175">Coiled coil</keyword>
<dbReference type="RefSeq" id="WP_057849765.1">
    <property type="nucleotide sequence ID" value="NZ_LLXX01000046.1"/>
</dbReference>
<sequence>MLEKPFGKTVPRKIPTSVVAIGLALVVAVNGSRRLGAQIVVFDPSNYSQNILTAARALDQINNQIKSLENEAQMLINGARNLTSLPSSVVGQLTSKINEINSLIAQAKGISFDVQKTQGDFQRFYPRQYTAAVSSDRMVQDATARWDNTYQALKQTLVTQATIASALDQDGQTLRILMANSSGAVGSLQAQQSGNELLALQVKQSLQAQALVATQSRAEALRAVEQQASAEAGRERFTRFIGDGRAYTGRR</sequence>
<reference evidence="2 3" key="1">
    <citation type="submission" date="2014-03" db="EMBL/GenBank/DDBJ databases">
        <title>Bradyrhizobium valentinum sp. nov., isolated from effective nodules of Lupinus mariae-josephae, a lupine endemic of basic-lime soils in Eastern Spain.</title>
        <authorList>
            <person name="Duran D."/>
            <person name="Rey L."/>
            <person name="Navarro A."/>
            <person name="Busquets A."/>
            <person name="Imperial J."/>
            <person name="Ruiz-Argueso T."/>
        </authorList>
    </citation>
    <scope>NUCLEOTIDE SEQUENCE [LARGE SCALE GENOMIC DNA]</scope>
    <source>
        <strain evidence="2 3">LmjM3</strain>
    </source>
</reference>
<proteinExistence type="predicted"/>
<organism evidence="2 3">
    <name type="scientific">Bradyrhizobium valentinum</name>
    <dbReference type="NCBI Taxonomy" id="1518501"/>
    <lineage>
        <taxon>Bacteria</taxon>
        <taxon>Pseudomonadati</taxon>
        <taxon>Pseudomonadota</taxon>
        <taxon>Alphaproteobacteria</taxon>
        <taxon>Hyphomicrobiales</taxon>
        <taxon>Nitrobacteraceae</taxon>
        <taxon>Bradyrhizobium</taxon>
    </lineage>
</organism>
<protein>
    <submittedName>
        <fullName evidence="2">Conjugal transfer protein TrbJ</fullName>
    </submittedName>
</protein>
<keyword evidence="3" id="KW-1185">Reference proteome</keyword>
<evidence type="ECO:0000313" key="3">
    <source>
        <dbReference type="Proteomes" id="UP000051913"/>
    </source>
</evidence>
<dbReference type="AlphaFoldDB" id="A0A0R3LSN6"/>
<evidence type="ECO:0000256" key="1">
    <source>
        <dbReference type="SAM" id="Coils"/>
    </source>
</evidence>
<dbReference type="InterPro" id="IPR014147">
    <property type="entry name" value="T4SS_TrbJ"/>
</dbReference>
<dbReference type="Proteomes" id="UP000051913">
    <property type="component" value="Unassembled WGS sequence"/>
</dbReference>
<accession>A0A0R3LSN6</accession>
<name>A0A0R3LSN6_9BRAD</name>
<dbReference type="STRING" id="1518501.CQ10_14360"/>